<protein>
    <submittedName>
        <fullName evidence="1">Uncharacterized protein</fullName>
    </submittedName>
</protein>
<dbReference type="Proteomes" id="UP001596392">
    <property type="component" value="Unassembled WGS sequence"/>
</dbReference>
<evidence type="ECO:0000313" key="1">
    <source>
        <dbReference type="EMBL" id="MFC7247759.1"/>
    </source>
</evidence>
<dbReference type="RefSeq" id="WP_376810468.1">
    <property type="nucleotide sequence ID" value="NZ_JBHTAC010000064.1"/>
</dbReference>
<gene>
    <name evidence="1" type="ORF">ACFQO7_35295</name>
</gene>
<keyword evidence="2" id="KW-1185">Reference proteome</keyword>
<evidence type="ECO:0000313" key="2">
    <source>
        <dbReference type="Proteomes" id="UP001596392"/>
    </source>
</evidence>
<name>A0ABW2HAY2_9ACTN</name>
<accession>A0ABW2HAY2</accession>
<dbReference type="EMBL" id="JBHTAC010000064">
    <property type="protein sequence ID" value="MFC7247759.1"/>
    <property type="molecule type" value="Genomic_DNA"/>
</dbReference>
<sequence>MLTDKEFDVAASMLTGRLEEGASLNDVINFLRSEGFGQIDSMKLLTHAAGLSLTEAKQTIDASPAWQDRRESNEALRRDLWEAAQAVVDTADPAATAEPSTGHQPV</sequence>
<comment type="caution">
    <text evidence="1">The sequence shown here is derived from an EMBL/GenBank/DDBJ whole genome shotgun (WGS) entry which is preliminary data.</text>
</comment>
<proteinExistence type="predicted"/>
<organism evidence="1 2">
    <name type="scientific">Catellatospora aurea</name>
    <dbReference type="NCBI Taxonomy" id="1337874"/>
    <lineage>
        <taxon>Bacteria</taxon>
        <taxon>Bacillati</taxon>
        <taxon>Actinomycetota</taxon>
        <taxon>Actinomycetes</taxon>
        <taxon>Micromonosporales</taxon>
        <taxon>Micromonosporaceae</taxon>
        <taxon>Catellatospora</taxon>
    </lineage>
</organism>
<reference evidence="2" key="1">
    <citation type="journal article" date="2019" name="Int. J. Syst. Evol. Microbiol.">
        <title>The Global Catalogue of Microorganisms (GCM) 10K type strain sequencing project: providing services to taxonomists for standard genome sequencing and annotation.</title>
        <authorList>
            <consortium name="The Broad Institute Genomics Platform"/>
            <consortium name="The Broad Institute Genome Sequencing Center for Infectious Disease"/>
            <person name="Wu L."/>
            <person name="Ma J."/>
        </authorList>
    </citation>
    <scope>NUCLEOTIDE SEQUENCE [LARGE SCALE GENOMIC DNA]</scope>
    <source>
        <strain evidence="2">CGMCC 1.9106</strain>
    </source>
</reference>